<comment type="function">
    <text evidence="7">Anti-inflammatory antagonist of interleukin-1 family of proinflammatory cytokines such as interleukin-1beta/IL1B and interleukin-1alpha/IL1A. Protects from immune dysregulation and uncontrolled systemic inflammation triggered by IL1 for a range of innate stimulatory agents such as pathogens.</text>
</comment>
<evidence type="ECO:0000313" key="9">
    <source>
        <dbReference type="Ensembl" id="ENSSMRP00000028379.1"/>
    </source>
</evidence>
<dbReference type="OMA" id="ICDTADK"/>
<dbReference type="GeneTree" id="ENSGT00950000182943"/>
<accession>A0A8D0E9R8</accession>
<dbReference type="InterPro" id="IPR020877">
    <property type="entry name" value="IL-1_CS"/>
</dbReference>
<dbReference type="PANTHER" id="PTHR10078">
    <property type="entry name" value="INTERLEUKIN-1 FAMILY MEMBER"/>
    <property type="match status" value="1"/>
</dbReference>
<dbReference type="GO" id="GO:0005149">
    <property type="term" value="F:interleukin-1 receptor binding"/>
    <property type="evidence" value="ECO:0007669"/>
    <property type="project" value="UniProtKB-UniRule"/>
</dbReference>
<evidence type="ECO:0000256" key="7">
    <source>
        <dbReference type="ARBA" id="ARBA00034096"/>
    </source>
</evidence>
<dbReference type="Ensembl" id="ENSSMRT00000033086.1">
    <property type="protein sequence ID" value="ENSSMRP00000028379.1"/>
    <property type="gene ID" value="ENSSMRG00000021821.1"/>
</dbReference>
<protein>
    <recommendedName>
        <fullName evidence="8">Interleukin-1</fullName>
    </recommendedName>
</protein>
<evidence type="ECO:0000256" key="2">
    <source>
        <dbReference type="ARBA" id="ARBA00010448"/>
    </source>
</evidence>
<keyword evidence="5" id="KW-1015">Disulfide bond</keyword>
<keyword evidence="10" id="KW-1185">Reference proteome</keyword>
<dbReference type="FunFam" id="2.80.10.50:FF:000013">
    <property type="entry name" value="Interleukin-1"/>
    <property type="match status" value="1"/>
</dbReference>
<evidence type="ECO:0000256" key="3">
    <source>
        <dbReference type="ARBA" id="ARBA00022525"/>
    </source>
</evidence>
<dbReference type="PROSITE" id="PS00253">
    <property type="entry name" value="INTERLEUKIN_1"/>
    <property type="match status" value="1"/>
</dbReference>
<evidence type="ECO:0000256" key="8">
    <source>
        <dbReference type="RuleBase" id="RU003753"/>
    </source>
</evidence>
<comment type="similarity">
    <text evidence="2 8">Belongs to the IL-1 family.</text>
</comment>
<dbReference type="GO" id="GO:0002437">
    <property type="term" value="P:inflammatory response to antigenic stimulus"/>
    <property type="evidence" value="ECO:0007669"/>
    <property type="project" value="TreeGrafter"/>
</dbReference>
<evidence type="ECO:0000256" key="1">
    <source>
        <dbReference type="ARBA" id="ARBA00004613"/>
    </source>
</evidence>
<dbReference type="GO" id="GO:0071222">
    <property type="term" value="P:cellular response to lipopolysaccharide"/>
    <property type="evidence" value="ECO:0007669"/>
    <property type="project" value="TreeGrafter"/>
</dbReference>
<dbReference type="InterPro" id="IPR000975">
    <property type="entry name" value="IL-1_fam"/>
</dbReference>
<dbReference type="GO" id="GO:0005615">
    <property type="term" value="C:extracellular space"/>
    <property type="evidence" value="ECO:0007669"/>
    <property type="project" value="InterPro"/>
</dbReference>
<evidence type="ECO:0000256" key="5">
    <source>
        <dbReference type="ARBA" id="ARBA00023157"/>
    </source>
</evidence>
<keyword evidence="6" id="KW-0325">Glycoprotein</keyword>
<reference evidence="9" key="2">
    <citation type="submission" date="2025-09" db="UniProtKB">
        <authorList>
            <consortium name="Ensembl"/>
        </authorList>
    </citation>
    <scope>IDENTIFICATION</scope>
</reference>
<comment type="subcellular location">
    <subcellularLocation>
        <location evidence="1 8">Secreted</location>
    </subcellularLocation>
</comment>
<dbReference type="Pfam" id="PF00340">
    <property type="entry name" value="IL1"/>
    <property type="match status" value="1"/>
</dbReference>
<dbReference type="SMART" id="SM00125">
    <property type="entry name" value="IL1"/>
    <property type="match status" value="1"/>
</dbReference>
<evidence type="ECO:0000256" key="6">
    <source>
        <dbReference type="ARBA" id="ARBA00023180"/>
    </source>
</evidence>
<dbReference type="Gene3D" id="2.80.10.50">
    <property type="match status" value="1"/>
</dbReference>
<dbReference type="Proteomes" id="UP000694421">
    <property type="component" value="Unplaced"/>
</dbReference>
<evidence type="ECO:0000313" key="10">
    <source>
        <dbReference type="Proteomes" id="UP000694421"/>
    </source>
</evidence>
<dbReference type="GO" id="GO:0005125">
    <property type="term" value="F:cytokine activity"/>
    <property type="evidence" value="ECO:0007669"/>
    <property type="project" value="UniProtKB-UniRule"/>
</dbReference>
<dbReference type="SUPFAM" id="SSF50353">
    <property type="entry name" value="Cytokine"/>
    <property type="match status" value="1"/>
</dbReference>
<name>A0A8D0E9R8_SALMN</name>
<dbReference type="InterPro" id="IPR008996">
    <property type="entry name" value="IL1/FGF"/>
</dbReference>
<keyword evidence="3 8" id="KW-0964">Secreted</keyword>
<proteinExistence type="inferred from homology"/>
<dbReference type="PRINTS" id="PR01360">
    <property type="entry name" value="INTRLEUKIN1X"/>
</dbReference>
<dbReference type="AlphaFoldDB" id="A0A8D0E9R8"/>
<evidence type="ECO:0000256" key="4">
    <source>
        <dbReference type="ARBA" id="ARBA00022729"/>
    </source>
</evidence>
<organism evidence="9 10">
    <name type="scientific">Salvator merianae</name>
    <name type="common">Argentine black and white tegu</name>
    <name type="synonym">Tupinambis merianae</name>
    <dbReference type="NCBI Taxonomy" id="96440"/>
    <lineage>
        <taxon>Eukaryota</taxon>
        <taxon>Metazoa</taxon>
        <taxon>Chordata</taxon>
        <taxon>Craniata</taxon>
        <taxon>Vertebrata</taxon>
        <taxon>Euteleostomi</taxon>
        <taxon>Lepidosauria</taxon>
        <taxon>Squamata</taxon>
        <taxon>Bifurcata</taxon>
        <taxon>Unidentata</taxon>
        <taxon>Episquamata</taxon>
        <taxon>Laterata</taxon>
        <taxon>Teiioidea</taxon>
        <taxon>Teiidae</taxon>
        <taxon>Salvator</taxon>
    </lineage>
</organism>
<dbReference type="GO" id="GO:0010628">
    <property type="term" value="P:positive regulation of gene expression"/>
    <property type="evidence" value="ECO:0007669"/>
    <property type="project" value="TreeGrafter"/>
</dbReference>
<dbReference type="PANTHER" id="PTHR10078:SF28">
    <property type="entry name" value="INTERLEUKIN-1 RECEPTOR ANTAGONIST PROTEIN"/>
    <property type="match status" value="1"/>
</dbReference>
<dbReference type="InterPro" id="IPR003297">
    <property type="entry name" value="IL-1RA/IL-36"/>
</dbReference>
<dbReference type="PRINTS" id="PR00264">
    <property type="entry name" value="INTERLEUKIN1"/>
</dbReference>
<reference evidence="9" key="1">
    <citation type="submission" date="2025-08" db="UniProtKB">
        <authorList>
            <consortium name="Ensembl"/>
        </authorList>
    </citation>
    <scope>IDENTIFICATION</scope>
</reference>
<keyword evidence="4" id="KW-0732">Signal</keyword>
<sequence length="182" mass="21022">MESHKEIVDEKLEHLFKHFHEPAGREELLHEPWLYQIWDINQKFLFLKNDVLIAEPLNSNTGDLITLVPNRCIKQTNEKIFPIFMGSQDETQTLCCEDSGSGQPNLKFVKEHIMSLYKECQECKKFTFYAKSEGSKETCSFESAEFPGWFLSTSSESSKPVGLSHQGGADITLFYFEEKKQL</sequence>
<dbReference type="GO" id="GO:0019221">
    <property type="term" value="P:cytokine-mediated signaling pathway"/>
    <property type="evidence" value="ECO:0007669"/>
    <property type="project" value="TreeGrafter"/>
</dbReference>